<dbReference type="AlphaFoldDB" id="A0A951UAG7"/>
<feature type="domain" description="DUF2062" evidence="3">
    <location>
        <begin position="37"/>
        <end position="175"/>
    </location>
</feature>
<evidence type="ECO:0000259" key="3">
    <source>
        <dbReference type="Pfam" id="PF09835"/>
    </source>
</evidence>
<dbReference type="PANTHER" id="PTHR40547:SF1">
    <property type="entry name" value="SLL0298 PROTEIN"/>
    <property type="match status" value="1"/>
</dbReference>
<protein>
    <submittedName>
        <fullName evidence="4">DUF2062 domain-containing protein</fullName>
    </submittedName>
</protein>
<gene>
    <name evidence="4" type="ORF">KME25_16515</name>
</gene>
<dbReference type="Proteomes" id="UP000753908">
    <property type="component" value="Unassembled WGS sequence"/>
</dbReference>
<proteinExistence type="predicted"/>
<keyword evidence="2" id="KW-0812">Transmembrane</keyword>
<reference evidence="4" key="1">
    <citation type="submission" date="2021-05" db="EMBL/GenBank/DDBJ databases">
        <authorList>
            <person name="Pietrasiak N."/>
            <person name="Ward R."/>
            <person name="Stajich J.E."/>
            <person name="Kurbessoian T."/>
        </authorList>
    </citation>
    <scope>NUCLEOTIDE SEQUENCE</scope>
    <source>
        <strain evidence="4">CPER-KK1</strain>
    </source>
</reference>
<reference evidence="4" key="2">
    <citation type="journal article" date="2022" name="Microbiol. Resour. Announc.">
        <title>Metagenome Sequencing to Explore Phylogenomics of Terrestrial Cyanobacteria.</title>
        <authorList>
            <person name="Ward R.D."/>
            <person name="Stajich J.E."/>
            <person name="Johansen J.R."/>
            <person name="Huntemann M."/>
            <person name="Clum A."/>
            <person name="Foster B."/>
            <person name="Foster B."/>
            <person name="Roux S."/>
            <person name="Palaniappan K."/>
            <person name="Varghese N."/>
            <person name="Mukherjee S."/>
            <person name="Reddy T.B.K."/>
            <person name="Daum C."/>
            <person name="Copeland A."/>
            <person name="Chen I.A."/>
            <person name="Ivanova N.N."/>
            <person name="Kyrpides N.C."/>
            <person name="Shapiro N."/>
            <person name="Eloe-Fadrosh E.A."/>
            <person name="Pietrasiak N."/>
        </authorList>
    </citation>
    <scope>NUCLEOTIDE SEQUENCE</scope>
    <source>
        <strain evidence="4">CPER-KK1</strain>
    </source>
</reference>
<organism evidence="4 5">
    <name type="scientific">Symplocastrum torsivum CPER-KK1</name>
    <dbReference type="NCBI Taxonomy" id="450513"/>
    <lineage>
        <taxon>Bacteria</taxon>
        <taxon>Bacillati</taxon>
        <taxon>Cyanobacteriota</taxon>
        <taxon>Cyanophyceae</taxon>
        <taxon>Oscillatoriophycideae</taxon>
        <taxon>Oscillatoriales</taxon>
        <taxon>Microcoleaceae</taxon>
        <taxon>Symplocastrum</taxon>
    </lineage>
</organism>
<evidence type="ECO:0000256" key="2">
    <source>
        <dbReference type="SAM" id="Phobius"/>
    </source>
</evidence>
<feature type="region of interest" description="Disordered" evidence="1">
    <location>
        <begin position="1"/>
        <end position="32"/>
    </location>
</feature>
<accession>A0A951UAG7</accession>
<dbReference type="Pfam" id="PF09835">
    <property type="entry name" value="DUF2062"/>
    <property type="match status" value="1"/>
</dbReference>
<dbReference type="EMBL" id="JAHHIF010000020">
    <property type="protein sequence ID" value="MBW4546030.1"/>
    <property type="molecule type" value="Genomic_DNA"/>
</dbReference>
<feature type="compositionally biased region" description="Polar residues" evidence="1">
    <location>
        <begin position="1"/>
        <end position="10"/>
    </location>
</feature>
<feature type="transmembrane region" description="Helical" evidence="2">
    <location>
        <begin position="60"/>
        <end position="86"/>
    </location>
</feature>
<keyword evidence="2" id="KW-1133">Transmembrane helix</keyword>
<evidence type="ECO:0000313" key="4">
    <source>
        <dbReference type="EMBL" id="MBW4546030.1"/>
    </source>
</evidence>
<dbReference type="PANTHER" id="PTHR40547">
    <property type="entry name" value="SLL0298 PROTEIN"/>
    <property type="match status" value="1"/>
</dbReference>
<feature type="compositionally biased region" description="Low complexity" evidence="1">
    <location>
        <begin position="11"/>
        <end position="20"/>
    </location>
</feature>
<evidence type="ECO:0000256" key="1">
    <source>
        <dbReference type="SAM" id="MobiDB-lite"/>
    </source>
</evidence>
<feature type="transmembrane region" description="Helical" evidence="2">
    <location>
        <begin position="143"/>
        <end position="171"/>
    </location>
</feature>
<sequence length="194" mass="21906">MSRNSLPTSYPSRSSLAAKLPAPPKRKPRGFQQSFRRSLQYWYWRLLRLQGRPEKLARGLACGVFAGVFPFFGLQTVIGLLLAILFRGNKILAAAGTWISNPLTSVPIYAFNFHIGQLLLNDNSLTDISLQSWQEVKELGSEIILPLFVGCMAVGVVCAICSYFLGVWLVCRVRASQQLRHRRKRLHKRYPKGS</sequence>
<dbReference type="InterPro" id="IPR018639">
    <property type="entry name" value="DUF2062"/>
</dbReference>
<name>A0A951UAG7_9CYAN</name>
<comment type="caution">
    <text evidence="4">The sequence shown here is derived from an EMBL/GenBank/DDBJ whole genome shotgun (WGS) entry which is preliminary data.</text>
</comment>
<keyword evidence="2" id="KW-0472">Membrane</keyword>
<evidence type="ECO:0000313" key="5">
    <source>
        <dbReference type="Proteomes" id="UP000753908"/>
    </source>
</evidence>